<dbReference type="EMBL" id="GL349457">
    <property type="protein sequence ID" value="KNC49764.1"/>
    <property type="molecule type" value="Genomic_DNA"/>
</dbReference>
<reference evidence="10 11" key="1">
    <citation type="submission" date="2010-05" db="EMBL/GenBank/DDBJ databases">
        <title>The Genome Sequence of Thecamonas trahens ATCC 50062.</title>
        <authorList>
            <consortium name="The Broad Institute Genome Sequencing Platform"/>
            <person name="Russ C."/>
            <person name="Cuomo C."/>
            <person name="Shea T."/>
            <person name="Young S.K."/>
            <person name="Zeng Q."/>
            <person name="Koehrsen M."/>
            <person name="Haas B."/>
            <person name="Borodovsky M."/>
            <person name="Guigo R."/>
            <person name="Alvarado L."/>
            <person name="Berlin A."/>
            <person name="Bochicchio J."/>
            <person name="Borenstein D."/>
            <person name="Chapman S."/>
            <person name="Chen Z."/>
            <person name="Freedman E."/>
            <person name="Gellesch M."/>
            <person name="Goldberg J."/>
            <person name="Griggs A."/>
            <person name="Gujja S."/>
            <person name="Heilman E."/>
            <person name="Heiman D."/>
            <person name="Hepburn T."/>
            <person name="Howarth C."/>
            <person name="Jen D."/>
            <person name="Larson L."/>
            <person name="Mehta T."/>
            <person name="Park D."/>
            <person name="Pearson M."/>
            <person name="Roberts A."/>
            <person name="Saif S."/>
            <person name="Shenoy N."/>
            <person name="Sisk P."/>
            <person name="Stolte C."/>
            <person name="Sykes S."/>
            <person name="Thomson T."/>
            <person name="Walk T."/>
            <person name="White J."/>
            <person name="Yandava C."/>
            <person name="Burger G."/>
            <person name="Gray M.W."/>
            <person name="Holland P.W.H."/>
            <person name="King N."/>
            <person name="Lang F.B.F."/>
            <person name="Roger A.J."/>
            <person name="Ruiz-Trillo I."/>
            <person name="Lander E."/>
            <person name="Nusbaum C."/>
        </authorList>
    </citation>
    <scope>NUCLEOTIDE SEQUENCE [LARGE SCALE GENOMIC DNA]</scope>
    <source>
        <strain evidence="10 11">ATCC 50062</strain>
    </source>
</reference>
<dbReference type="GO" id="GO:0045275">
    <property type="term" value="C:respiratory chain complex III"/>
    <property type="evidence" value="ECO:0007669"/>
    <property type="project" value="InterPro"/>
</dbReference>
<dbReference type="OrthoDB" id="425749at2759"/>
<dbReference type="GO" id="GO:0006122">
    <property type="term" value="P:mitochondrial electron transport, ubiquinol to cytochrome c"/>
    <property type="evidence" value="ECO:0007669"/>
    <property type="project" value="InterPro"/>
</dbReference>
<keyword evidence="3" id="KW-0813">Transport</keyword>
<keyword evidence="6" id="KW-0249">Electron transport</keyword>
<dbReference type="eggNOG" id="KOG3440">
    <property type="taxonomic scope" value="Eukaryota"/>
</dbReference>
<dbReference type="GeneID" id="25565307"/>
<evidence type="ECO:0000256" key="4">
    <source>
        <dbReference type="ARBA" id="ARBA00022660"/>
    </source>
</evidence>
<evidence type="ECO:0000313" key="10">
    <source>
        <dbReference type="EMBL" id="KNC49764.1"/>
    </source>
</evidence>
<evidence type="ECO:0000256" key="6">
    <source>
        <dbReference type="ARBA" id="ARBA00022982"/>
    </source>
</evidence>
<dbReference type="Proteomes" id="UP000054408">
    <property type="component" value="Unassembled WGS sequence"/>
</dbReference>
<evidence type="ECO:0000256" key="2">
    <source>
        <dbReference type="ARBA" id="ARBA00008554"/>
    </source>
</evidence>
<gene>
    <name evidence="10" type="ORF">AMSG_06042</name>
</gene>
<dbReference type="InterPro" id="IPR003197">
    <property type="entry name" value="QCR7"/>
</dbReference>
<sequence>MASMPAIVEQIAASPAVRSLVHRFSESFRVASGYRKFGLRHEDIIMECDVVQEAINRLPEEELQERNFRFSRAINISAKKATLPAAERTSPADDVEYLTPYIRKVQQEQDDLIEWDKY</sequence>
<accession>A0A0L0DBP5</accession>
<evidence type="ECO:0000256" key="9">
    <source>
        <dbReference type="ARBA" id="ARBA00031684"/>
    </source>
</evidence>
<keyword evidence="5" id="KW-0999">Mitochondrion inner membrane</keyword>
<evidence type="ECO:0000256" key="3">
    <source>
        <dbReference type="ARBA" id="ARBA00022448"/>
    </source>
</evidence>
<evidence type="ECO:0000313" key="11">
    <source>
        <dbReference type="Proteomes" id="UP000054408"/>
    </source>
</evidence>
<keyword evidence="8" id="KW-0472">Membrane</keyword>
<dbReference type="PANTHER" id="PTHR12022">
    <property type="entry name" value="UBIQUINOL-CYTOCHROME C REDUCTASE COMPLEX 14 KD PROTEIN"/>
    <property type="match status" value="1"/>
</dbReference>
<evidence type="ECO:0000256" key="1">
    <source>
        <dbReference type="ARBA" id="ARBA00004443"/>
    </source>
</evidence>
<comment type="similarity">
    <text evidence="2">Belongs to the UQCRB/QCR7 family.</text>
</comment>
<protein>
    <recommendedName>
        <fullName evidence="9">Complex III subunit 7</fullName>
    </recommendedName>
</protein>
<dbReference type="Pfam" id="PF02271">
    <property type="entry name" value="UCR_14kD"/>
    <property type="match status" value="1"/>
</dbReference>
<dbReference type="GO" id="GO:0005743">
    <property type="term" value="C:mitochondrial inner membrane"/>
    <property type="evidence" value="ECO:0007669"/>
    <property type="project" value="UniProtKB-SubCell"/>
</dbReference>
<proteinExistence type="inferred from homology"/>
<evidence type="ECO:0000256" key="7">
    <source>
        <dbReference type="ARBA" id="ARBA00023128"/>
    </source>
</evidence>
<evidence type="ECO:0000256" key="8">
    <source>
        <dbReference type="ARBA" id="ARBA00023136"/>
    </source>
</evidence>
<evidence type="ECO:0000256" key="5">
    <source>
        <dbReference type="ARBA" id="ARBA00022792"/>
    </source>
</evidence>
<dbReference type="SUPFAM" id="SSF81524">
    <property type="entry name" value="14 kDa protein of cytochrome bc1 complex (Ubiquinol-cytochrome c reductase)"/>
    <property type="match status" value="1"/>
</dbReference>
<organism evidence="10 11">
    <name type="scientific">Thecamonas trahens ATCC 50062</name>
    <dbReference type="NCBI Taxonomy" id="461836"/>
    <lineage>
        <taxon>Eukaryota</taxon>
        <taxon>Apusozoa</taxon>
        <taxon>Apusomonadida</taxon>
        <taxon>Apusomonadidae</taxon>
        <taxon>Thecamonas</taxon>
    </lineage>
</organism>
<dbReference type="RefSeq" id="XP_013757549.1">
    <property type="nucleotide sequence ID" value="XM_013902095.1"/>
</dbReference>
<dbReference type="STRING" id="461836.A0A0L0DBP5"/>
<dbReference type="Gene3D" id="1.10.1090.10">
    <property type="entry name" value="Cytochrome b-c1 complex subunit 7"/>
    <property type="match status" value="1"/>
</dbReference>
<dbReference type="OMA" id="PLAQWYT"/>
<dbReference type="PANTHER" id="PTHR12022:SF0">
    <property type="entry name" value="CYTOCHROME B-C1 COMPLEX SUBUNIT 7"/>
    <property type="match status" value="1"/>
</dbReference>
<comment type="subcellular location">
    <subcellularLocation>
        <location evidence="1">Mitochondrion inner membrane</location>
        <topology evidence="1">Peripheral membrane protein</topology>
        <orientation evidence="1">Matrix side</orientation>
    </subcellularLocation>
</comment>
<keyword evidence="7" id="KW-0496">Mitochondrion</keyword>
<dbReference type="AlphaFoldDB" id="A0A0L0DBP5"/>
<dbReference type="InterPro" id="IPR036544">
    <property type="entry name" value="QCR7_sf"/>
</dbReference>
<dbReference type="FunFam" id="1.10.1090.10:FF:000001">
    <property type="entry name" value="Cytochrome b-c1 complex subunit 7"/>
    <property type="match status" value="1"/>
</dbReference>
<keyword evidence="4" id="KW-0679">Respiratory chain</keyword>
<keyword evidence="11" id="KW-1185">Reference proteome</keyword>
<name>A0A0L0DBP5_THETB</name>